<keyword evidence="8 10" id="KW-0464">Manganese</keyword>
<keyword evidence="7 12" id="KW-0378">Hydrolase</keyword>
<dbReference type="InterPro" id="IPR006035">
    <property type="entry name" value="Ureohydrolase"/>
</dbReference>
<keyword evidence="5 13" id="KW-0056">Arginine metabolism</keyword>
<dbReference type="GO" id="GO:0004053">
    <property type="term" value="F:arginase activity"/>
    <property type="evidence" value="ECO:0007669"/>
    <property type="project" value="UniProtKB-EC"/>
</dbReference>
<evidence type="ECO:0000256" key="4">
    <source>
        <dbReference type="ARBA" id="ARBA00022436"/>
    </source>
</evidence>
<dbReference type="Gene3D" id="3.40.800.10">
    <property type="entry name" value="Ureohydrolase domain"/>
    <property type="match status" value="1"/>
</dbReference>
<accession>A0A7R9KQB3</accession>
<dbReference type="PANTHER" id="PTHR43782">
    <property type="entry name" value="ARGINASE"/>
    <property type="match status" value="1"/>
</dbReference>
<name>A0A7R9KQB3_9ACAR</name>
<gene>
    <name evidence="14" type="ORF">OSB1V03_LOCUS6696</name>
</gene>
<evidence type="ECO:0000256" key="1">
    <source>
        <dbReference type="ARBA" id="ARBA00005098"/>
    </source>
</evidence>
<protein>
    <recommendedName>
        <fullName evidence="3 13">Arginase</fullName>
        <ecNumber evidence="2 13">3.5.3.1</ecNumber>
    </recommendedName>
</protein>
<evidence type="ECO:0000256" key="3">
    <source>
        <dbReference type="ARBA" id="ARBA00018123"/>
    </source>
</evidence>
<sequence length="254" mass="28302">NNKLKNEYEIQAMYLQLQSLVHKVVNDNRIPITLGGDHSIAMGSISANADNIVNGDDMCVLWIDAHADINTVKTTRTGHFHGMPLSFLIRQIEHTFNNPNGNYLKIKPCLNANSIGFIGLRDVESSEIHMIEKLNICYYSTQDIDRIGINEVIARTLDRINPKLDKRIHISFDVDAIDQSIAPSTGTPVPGGLTLREAFCIGEEIFKTNKLCGLDFVELNPMIGTESDVKKTMDCALNVILSFLGKSRINFIKS</sequence>
<evidence type="ECO:0000256" key="2">
    <source>
        <dbReference type="ARBA" id="ARBA00012168"/>
    </source>
</evidence>
<feature type="binding site" evidence="10">
    <location>
        <position position="38"/>
    </location>
    <ligand>
        <name>Mn(2+)</name>
        <dbReference type="ChEBI" id="CHEBI:29035"/>
        <label>1</label>
    </ligand>
</feature>
<keyword evidence="6 10" id="KW-0479">Metal-binding</keyword>
<evidence type="ECO:0000256" key="6">
    <source>
        <dbReference type="ARBA" id="ARBA00022723"/>
    </source>
</evidence>
<evidence type="ECO:0000256" key="13">
    <source>
        <dbReference type="RuleBase" id="RU361159"/>
    </source>
</evidence>
<dbReference type="GO" id="GO:0005829">
    <property type="term" value="C:cytosol"/>
    <property type="evidence" value="ECO:0007669"/>
    <property type="project" value="TreeGrafter"/>
</dbReference>
<dbReference type="FunFam" id="3.40.800.10:FF:000012">
    <property type="entry name" value="Arginase"/>
    <property type="match status" value="1"/>
</dbReference>
<dbReference type="PROSITE" id="PS51409">
    <property type="entry name" value="ARGINASE_2"/>
    <property type="match status" value="1"/>
</dbReference>
<dbReference type="OrthoDB" id="9992747at2759"/>
<dbReference type="Pfam" id="PF00491">
    <property type="entry name" value="Arginase"/>
    <property type="match status" value="1"/>
</dbReference>
<evidence type="ECO:0000256" key="10">
    <source>
        <dbReference type="PIRSR" id="PIRSR036979-1"/>
    </source>
</evidence>
<dbReference type="AlphaFoldDB" id="A0A7R9KQB3"/>
<dbReference type="GO" id="GO:0000050">
    <property type="term" value="P:urea cycle"/>
    <property type="evidence" value="ECO:0007669"/>
    <property type="project" value="UniProtKB-UniPathway"/>
</dbReference>
<keyword evidence="4 13" id="KW-0835">Urea cycle</keyword>
<comment type="similarity">
    <text evidence="11 12">Belongs to the arginase family.</text>
</comment>
<comment type="pathway">
    <text evidence="1 13">Nitrogen metabolism; urea cycle; L-ornithine and urea from L-arginine: step 1/1.</text>
</comment>
<organism evidence="14">
    <name type="scientific">Medioppia subpectinata</name>
    <dbReference type="NCBI Taxonomy" id="1979941"/>
    <lineage>
        <taxon>Eukaryota</taxon>
        <taxon>Metazoa</taxon>
        <taxon>Ecdysozoa</taxon>
        <taxon>Arthropoda</taxon>
        <taxon>Chelicerata</taxon>
        <taxon>Arachnida</taxon>
        <taxon>Acari</taxon>
        <taxon>Acariformes</taxon>
        <taxon>Sarcoptiformes</taxon>
        <taxon>Oribatida</taxon>
        <taxon>Brachypylina</taxon>
        <taxon>Oppioidea</taxon>
        <taxon>Oppiidae</taxon>
        <taxon>Medioppia</taxon>
    </lineage>
</organism>
<proteinExistence type="inferred from homology"/>
<dbReference type="NCBIfam" id="TIGR01229">
    <property type="entry name" value="rocF_arginase"/>
    <property type="match status" value="1"/>
</dbReference>
<evidence type="ECO:0000313" key="14">
    <source>
        <dbReference type="EMBL" id="CAD7626263.1"/>
    </source>
</evidence>
<feature type="binding site" evidence="10">
    <location>
        <position position="64"/>
    </location>
    <ligand>
        <name>Mn(2+)</name>
        <dbReference type="ChEBI" id="CHEBI:29035"/>
        <label>1</label>
    </ligand>
</feature>
<dbReference type="InterPro" id="IPR020855">
    <property type="entry name" value="Ureohydrolase_Mn_BS"/>
</dbReference>
<dbReference type="SUPFAM" id="SSF52768">
    <property type="entry name" value="Arginase/deacetylase"/>
    <property type="match status" value="1"/>
</dbReference>
<keyword evidence="15" id="KW-1185">Reference proteome</keyword>
<evidence type="ECO:0000256" key="8">
    <source>
        <dbReference type="ARBA" id="ARBA00023211"/>
    </source>
</evidence>
<dbReference type="CDD" id="cd09989">
    <property type="entry name" value="Arginase"/>
    <property type="match status" value="1"/>
</dbReference>
<comment type="cofactor">
    <cofactor evidence="10 13">
        <name>Mn(2+)</name>
        <dbReference type="ChEBI" id="CHEBI:29035"/>
    </cofactor>
    <text evidence="10 13">Binds 2 manganese ions per subunit.</text>
</comment>
<dbReference type="PANTHER" id="PTHR43782:SF3">
    <property type="entry name" value="ARGINASE"/>
    <property type="match status" value="1"/>
</dbReference>
<feature type="non-terminal residue" evidence="14">
    <location>
        <position position="1"/>
    </location>
</feature>
<evidence type="ECO:0000256" key="7">
    <source>
        <dbReference type="ARBA" id="ARBA00022801"/>
    </source>
</evidence>
<evidence type="ECO:0000256" key="9">
    <source>
        <dbReference type="ARBA" id="ARBA00047391"/>
    </source>
</evidence>
<evidence type="ECO:0000256" key="5">
    <source>
        <dbReference type="ARBA" id="ARBA00022503"/>
    </source>
</evidence>
<dbReference type="PRINTS" id="PR00116">
    <property type="entry name" value="ARGINASE"/>
</dbReference>
<comment type="catalytic activity">
    <reaction evidence="9 13">
        <text>L-arginine + H2O = urea + L-ornithine</text>
        <dbReference type="Rhea" id="RHEA:20569"/>
        <dbReference type="ChEBI" id="CHEBI:15377"/>
        <dbReference type="ChEBI" id="CHEBI:16199"/>
        <dbReference type="ChEBI" id="CHEBI:32682"/>
        <dbReference type="ChEBI" id="CHEBI:46911"/>
        <dbReference type="EC" id="3.5.3.1"/>
    </reaction>
</comment>
<dbReference type="InterPro" id="IPR014033">
    <property type="entry name" value="Arginase"/>
</dbReference>
<dbReference type="PIRSF" id="PIRSF036979">
    <property type="entry name" value="Arginase"/>
    <property type="match status" value="1"/>
</dbReference>
<evidence type="ECO:0000256" key="11">
    <source>
        <dbReference type="PROSITE-ProRule" id="PRU00742"/>
    </source>
</evidence>
<feature type="binding site" evidence="10">
    <location>
        <position position="173"/>
    </location>
    <ligand>
        <name>Mn(2+)</name>
        <dbReference type="ChEBI" id="CHEBI:29035"/>
        <label>1</label>
    </ligand>
</feature>
<dbReference type="Proteomes" id="UP000759131">
    <property type="component" value="Unassembled WGS sequence"/>
</dbReference>
<reference evidence="14" key="1">
    <citation type="submission" date="2020-11" db="EMBL/GenBank/DDBJ databases">
        <authorList>
            <person name="Tran Van P."/>
        </authorList>
    </citation>
    <scope>NUCLEOTIDE SEQUENCE</scope>
</reference>
<evidence type="ECO:0000313" key="15">
    <source>
        <dbReference type="Proteomes" id="UP000759131"/>
    </source>
</evidence>
<evidence type="ECO:0000256" key="12">
    <source>
        <dbReference type="RuleBase" id="RU003684"/>
    </source>
</evidence>
<dbReference type="UniPathway" id="UPA00158">
    <property type="reaction ID" value="UER00270"/>
</dbReference>
<feature type="binding site" evidence="10">
    <location>
        <position position="68"/>
    </location>
    <ligand>
        <name>Mn(2+)</name>
        <dbReference type="ChEBI" id="CHEBI:29035"/>
        <label>1</label>
    </ligand>
</feature>
<feature type="binding site" evidence="10">
    <location>
        <position position="66"/>
    </location>
    <ligand>
        <name>Mn(2+)</name>
        <dbReference type="ChEBI" id="CHEBI:29035"/>
        <label>1</label>
    </ligand>
</feature>
<dbReference type="PROSITE" id="PS01053">
    <property type="entry name" value="ARGINASE_1"/>
    <property type="match status" value="1"/>
</dbReference>
<feature type="binding site" evidence="10">
    <location>
        <position position="175"/>
    </location>
    <ligand>
        <name>Mn(2+)</name>
        <dbReference type="ChEBI" id="CHEBI:29035"/>
        <label>1</label>
    </ligand>
</feature>
<dbReference type="EMBL" id="OC858278">
    <property type="protein sequence ID" value="CAD7626263.1"/>
    <property type="molecule type" value="Genomic_DNA"/>
</dbReference>
<dbReference type="GO" id="GO:0030145">
    <property type="term" value="F:manganese ion binding"/>
    <property type="evidence" value="ECO:0007669"/>
    <property type="project" value="TreeGrafter"/>
</dbReference>
<dbReference type="EC" id="3.5.3.1" evidence="2 13"/>
<dbReference type="GO" id="GO:0006525">
    <property type="term" value="P:arginine metabolic process"/>
    <property type="evidence" value="ECO:0007669"/>
    <property type="project" value="UniProtKB-KW"/>
</dbReference>
<dbReference type="InterPro" id="IPR023696">
    <property type="entry name" value="Ureohydrolase_dom_sf"/>
</dbReference>
<dbReference type="GO" id="GO:0005634">
    <property type="term" value="C:nucleus"/>
    <property type="evidence" value="ECO:0007669"/>
    <property type="project" value="TreeGrafter"/>
</dbReference>
<dbReference type="EMBL" id="CAJPIZ010003703">
    <property type="protein sequence ID" value="CAG2106693.1"/>
    <property type="molecule type" value="Genomic_DNA"/>
</dbReference>